<keyword evidence="4" id="KW-1185">Reference proteome</keyword>
<dbReference type="Proteomes" id="UP001050691">
    <property type="component" value="Unassembled WGS sequence"/>
</dbReference>
<dbReference type="EMBL" id="BPWL01000002">
    <property type="protein sequence ID" value="GJJ07617.1"/>
    <property type="molecule type" value="Genomic_DNA"/>
</dbReference>
<feature type="region of interest" description="Disordered" evidence="2">
    <location>
        <begin position="93"/>
        <end position="136"/>
    </location>
</feature>
<gene>
    <name evidence="3" type="ORF">Clacol_001821</name>
</gene>
<proteinExistence type="predicted"/>
<dbReference type="AlphaFoldDB" id="A0AAV5A2F2"/>
<organism evidence="3 4">
    <name type="scientific">Clathrus columnatus</name>
    <dbReference type="NCBI Taxonomy" id="1419009"/>
    <lineage>
        <taxon>Eukaryota</taxon>
        <taxon>Fungi</taxon>
        <taxon>Dikarya</taxon>
        <taxon>Basidiomycota</taxon>
        <taxon>Agaricomycotina</taxon>
        <taxon>Agaricomycetes</taxon>
        <taxon>Phallomycetidae</taxon>
        <taxon>Phallales</taxon>
        <taxon>Clathraceae</taxon>
        <taxon>Clathrus</taxon>
    </lineage>
</organism>
<evidence type="ECO:0000256" key="2">
    <source>
        <dbReference type="SAM" id="MobiDB-lite"/>
    </source>
</evidence>
<protein>
    <submittedName>
        <fullName evidence="3">Uncharacterized protein</fullName>
    </submittedName>
</protein>
<evidence type="ECO:0000313" key="4">
    <source>
        <dbReference type="Proteomes" id="UP001050691"/>
    </source>
</evidence>
<evidence type="ECO:0000256" key="1">
    <source>
        <dbReference type="SAM" id="Coils"/>
    </source>
</evidence>
<keyword evidence="1" id="KW-0175">Coiled coil</keyword>
<evidence type="ECO:0000313" key="3">
    <source>
        <dbReference type="EMBL" id="GJJ07617.1"/>
    </source>
</evidence>
<name>A0AAV5A2F2_9AGAM</name>
<reference evidence="3" key="1">
    <citation type="submission" date="2021-10" db="EMBL/GenBank/DDBJ databases">
        <title>De novo Genome Assembly of Clathrus columnatus (Basidiomycota, Fungi) Using Illumina and Nanopore Sequence Data.</title>
        <authorList>
            <person name="Ogiso-Tanaka E."/>
            <person name="Itagaki H."/>
            <person name="Hosoya T."/>
            <person name="Hosaka K."/>
        </authorList>
    </citation>
    <scope>NUCLEOTIDE SEQUENCE</scope>
    <source>
        <strain evidence="3">MO-923</strain>
    </source>
</reference>
<comment type="caution">
    <text evidence="3">The sequence shown here is derived from an EMBL/GenBank/DDBJ whole genome shotgun (WGS) entry which is preliminary data.</text>
</comment>
<feature type="coiled-coil region" evidence="1">
    <location>
        <begin position="28"/>
        <end position="55"/>
    </location>
</feature>
<accession>A0AAV5A2F2</accession>
<sequence>MEYKPRYQQPFTLAQAISFELSVIIAEIGRLQISLQHLRDTQKQLNEEIQNKFDAILSEAFKENEEVIASQEERILILRLALEHKGSVARDNSHYDLHQSTEANAFIQDPSDLPGTNPDVQDSNIERSNDGDGVYL</sequence>